<evidence type="ECO:0000256" key="1">
    <source>
        <dbReference type="SAM" id="MobiDB-lite"/>
    </source>
</evidence>
<keyword evidence="3" id="KW-1185">Reference proteome</keyword>
<evidence type="ECO:0000313" key="2">
    <source>
        <dbReference type="EMBL" id="KAK9034035.1"/>
    </source>
</evidence>
<sequence length="126" mass="13979">MGNCVTDCKQKDAADVNPSAQIQPPTKDNFAKREHSIAELGSRPQPSLMDQDTSFPDSSKTEENFFDTNTWLESDSEDFFSVNGDSTISSGNSPKSHRNLKANSPPDTKKQLFELFRESSNDDDDA</sequence>
<evidence type="ECO:0000313" key="3">
    <source>
        <dbReference type="Proteomes" id="UP001396334"/>
    </source>
</evidence>
<proteinExistence type="predicted"/>
<dbReference type="PANTHER" id="PTHR34280">
    <property type="entry name" value="OS01G0920100 PROTEIN"/>
    <property type="match status" value="1"/>
</dbReference>
<gene>
    <name evidence="2" type="ORF">V6N11_050214</name>
</gene>
<dbReference type="EMBL" id="JBBPBN010000007">
    <property type="protein sequence ID" value="KAK9034035.1"/>
    <property type="molecule type" value="Genomic_DNA"/>
</dbReference>
<accession>A0ABR2T972</accession>
<reference evidence="2 3" key="1">
    <citation type="journal article" date="2024" name="G3 (Bethesda)">
        <title>Genome assembly of Hibiscus sabdariffa L. provides insights into metabolisms of medicinal natural products.</title>
        <authorList>
            <person name="Kim T."/>
        </authorList>
    </citation>
    <scope>NUCLEOTIDE SEQUENCE [LARGE SCALE GENOMIC DNA]</scope>
    <source>
        <strain evidence="2">TK-2024</strain>
        <tissue evidence="2">Old leaves</tissue>
    </source>
</reference>
<comment type="caution">
    <text evidence="2">The sequence shown here is derived from an EMBL/GenBank/DDBJ whole genome shotgun (WGS) entry which is preliminary data.</text>
</comment>
<feature type="region of interest" description="Disordered" evidence="1">
    <location>
        <begin position="1"/>
        <end position="64"/>
    </location>
</feature>
<name>A0ABR2T972_9ROSI</name>
<dbReference type="InterPro" id="IPR038947">
    <property type="entry name" value="At3g27210-like"/>
</dbReference>
<dbReference type="PANTHER" id="PTHR34280:SF15">
    <property type="entry name" value="TRANSCRIPTION FACTOR"/>
    <property type="match status" value="1"/>
</dbReference>
<organism evidence="2 3">
    <name type="scientific">Hibiscus sabdariffa</name>
    <name type="common">roselle</name>
    <dbReference type="NCBI Taxonomy" id="183260"/>
    <lineage>
        <taxon>Eukaryota</taxon>
        <taxon>Viridiplantae</taxon>
        <taxon>Streptophyta</taxon>
        <taxon>Embryophyta</taxon>
        <taxon>Tracheophyta</taxon>
        <taxon>Spermatophyta</taxon>
        <taxon>Magnoliopsida</taxon>
        <taxon>eudicotyledons</taxon>
        <taxon>Gunneridae</taxon>
        <taxon>Pentapetalae</taxon>
        <taxon>rosids</taxon>
        <taxon>malvids</taxon>
        <taxon>Malvales</taxon>
        <taxon>Malvaceae</taxon>
        <taxon>Malvoideae</taxon>
        <taxon>Hibiscus</taxon>
    </lineage>
</organism>
<feature type="compositionally biased region" description="Polar residues" evidence="1">
    <location>
        <begin position="44"/>
        <end position="58"/>
    </location>
</feature>
<feature type="compositionally biased region" description="Polar residues" evidence="1">
    <location>
        <begin position="83"/>
        <end position="94"/>
    </location>
</feature>
<protein>
    <submittedName>
        <fullName evidence="2">Uncharacterized protein</fullName>
    </submittedName>
</protein>
<feature type="region of interest" description="Disordered" evidence="1">
    <location>
        <begin position="77"/>
        <end position="111"/>
    </location>
</feature>
<dbReference type="Proteomes" id="UP001396334">
    <property type="component" value="Unassembled WGS sequence"/>
</dbReference>